<dbReference type="NCBIfam" id="TIGR00014">
    <property type="entry name" value="arsC"/>
    <property type="match status" value="1"/>
</dbReference>
<dbReference type="HOGENOM" id="CLU_116644_0_1_11"/>
<dbReference type="InterPro" id="IPR006660">
    <property type="entry name" value="Arsenate_reductase-like"/>
</dbReference>
<dbReference type="OrthoDB" id="9790554at2"/>
<comment type="similarity">
    <text evidence="1 4">Belongs to the ArsC family.</text>
</comment>
<dbReference type="Pfam" id="PF03960">
    <property type="entry name" value="ArsC"/>
    <property type="match status" value="1"/>
</dbReference>
<organism evidence="5 6">
    <name type="scientific">Corynebacterium maris DSM 45190</name>
    <dbReference type="NCBI Taxonomy" id="1224163"/>
    <lineage>
        <taxon>Bacteria</taxon>
        <taxon>Bacillati</taxon>
        <taxon>Actinomycetota</taxon>
        <taxon>Actinomycetes</taxon>
        <taxon>Mycobacteriales</taxon>
        <taxon>Corynebacteriaceae</taxon>
        <taxon>Corynebacterium</taxon>
    </lineage>
</organism>
<evidence type="ECO:0000313" key="5">
    <source>
        <dbReference type="EMBL" id="AGS34511.1"/>
    </source>
</evidence>
<dbReference type="AlphaFoldDB" id="S5TI17"/>
<dbReference type="InterPro" id="IPR036249">
    <property type="entry name" value="Thioredoxin-like_sf"/>
</dbReference>
<keyword evidence="6" id="KW-1185">Reference proteome</keyword>
<dbReference type="InterPro" id="IPR006659">
    <property type="entry name" value="Arsenate_reductase"/>
</dbReference>
<name>S5TI17_9CORY</name>
<evidence type="ECO:0000256" key="4">
    <source>
        <dbReference type="PROSITE-ProRule" id="PRU01282"/>
    </source>
</evidence>
<dbReference type="EC" id="1.20.4.1" evidence="3"/>
<dbReference type="GO" id="GO:0046685">
    <property type="term" value="P:response to arsenic-containing substance"/>
    <property type="evidence" value="ECO:0007669"/>
    <property type="project" value="TreeGrafter"/>
</dbReference>
<evidence type="ECO:0000256" key="2">
    <source>
        <dbReference type="ARBA" id="ARBA00023002"/>
    </source>
</evidence>
<dbReference type="PROSITE" id="PS51353">
    <property type="entry name" value="ARSC"/>
    <property type="match status" value="1"/>
</dbReference>
<dbReference type="STRING" id="1224163.B841_05190"/>
<dbReference type="RefSeq" id="WP_020934444.1">
    <property type="nucleotide sequence ID" value="NC_021915.1"/>
</dbReference>
<evidence type="ECO:0000313" key="6">
    <source>
        <dbReference type="Proteomes" id="UP000015388"/>
    </source>
</evidence>
<gene>
    <name evidence="5" type="ORF">B841_05190</name>
</gene>
<dbReference type="PANTHER" id="PTHR30041:SF5">
    <property type="entry name" value="ARSENATE REDUCTASE-RELATED"/>
    <property type="match status" value="1"/>
</dbReference>
<accession>S5TI17</accession>
<dbReference type="KEGG" id="cmd:B841_05190"/>
<protein>
    <recommendedName>
        <fullName evidence="3">arsenate reductase (glutathione/glutaredoxin)</fullName>
        <ecNumber evidence="3">1.20.4.1</ecNumber>
    </recommendedName>
</protein>
<dbReference type="EMBL" id="CP003924">
    <property type="protein sequence ID" value="AGS34511.1"/>
    <property type="molecule type" value="Genomic_DNA"/>
</dbReference>
<evidence type="ECO:0000256" key="3">
    <source>
        <dbReference type="ARBA" id="ARBA00038969"/>
    </source>
</evidence>
<dbReference type="Gene3D" id="3.40.30.10">
    <property type="entry name" value="Glutaredoxin"/>
    <property type="match status" value="1"/>
</dbReference>
<dbReference type="PANTHER" id="PTHR30041">
    <property type="entry name" value="ARSENATE REDUCTASE"/>
    <property type="match status" value="1"/>
</dbReference>
<reference evidence="5 6" key="1">
    <citation type="submission" date="2012-11" db="EMBL/GenBank/DDBJ databases">
        <title>The complete genome sequence of Corynebacterium maris Coryn-1 (=DSM 45190).</title>
        <authorList>
            <person name="Schaffert L."/>
            <person name="Albersmeier A."/>
            <person name="Kalinowski J."/>
            <person name="Ruckert C."/>
        </authorList>
    </citation>
    <scope>NUCLEOTIDE SEQUENCE [LARGE SCALE GENOMIC DNA]</scope>
    <source>
        <strain evidence="6">Coryn-1</strain>
    </source>
</reference>
<dbReference type="PATRIC" id="fig|1224163.3.peg.1040"/>
<dbReference type="CDD" id="cd03034">
    <property type="entry name" value="ArsC_ArsC"/>
    <property type="match status" value="1"/>
</dbReference>
<proteinExistence type="inferred from homology"/>
<evidence type="ECO:0000256" key="1">
    <source>
        <dbReference type="ARBA" id="ARBA00007198"/>
    </source>
</evidence>
<dbReference type="Proteomes" id="UP000015388">
    <property type="component" value="Chromosome"/>
</dbReference>
<keyword evidence="2" id="KW-0560">Oxidoreductase</keyword>
<dbReference type="eggNOG" id="COG1393">
    <property type="taxonomic scope" value="Bacteria"/>
</dbReference>
<dbReference type="GO" id="GO:0008794">
    <property type="term" value="F:arsenate reductase (glutaredoxin) activity"/>
    <property type="evidence" value="ECO:0007669"/>
    <property type="project" value="UniProtKB-EC"/>
</dbReference>
<dbReference type="SUPFAM" id="SSF52833">
    <property type="entry name" value="Thioredoxin-like"/>
    <property type="match status" value="1"/>
</dbReference>
<sequence>MDRIYHNPQCSTSREALKTLKAAGRDPEVIKYLDAPPSREELARLIADAGLSVHQAVRTREPAYQDAGLSKDSSDDELLDAMMKTPRLIQRPIVVTDKGVRIPRPLSLLDEII</sequence>